<dbReference type="Proteomes" id="UP000253562">
    <property type="component" value="Unassembled WGS sequence"/>
</dbReference>
<evidence type="ECO:0000313" key="2">
    <source>
        <dbReference type="EMBL" id="RCS47598.1"/>
    </source>
</evidence>
<keyword evidence="1" id="KW-0472">Membrane</keyword>
<feature type="transmembrane region" description="Helical" evidence="1">
    <location>
        <begin position="6"/>
        <end position="28"/>
    </location>
</feature>
<keyword evidence="1" id="KW-0812">Transmembrane</keyword>
<keyword evidence="1" id="KW-1133">Transmembrane helix</keyword>
<dbReference type="EMBL" id="QPEX01000028">
    <property type="protein sequence ID" value="RCS47598.1"/>
    <property type="molecule type" value="Genomic_DNA"/>
</dbReference>
<feature type="non-terminal residue" evidence="2">
    <location>
        <position position="1"/>
    </location>
</feature>
<dbReference type="AlphaFoldDB" id="A0A368KPN6"/>
<feature type="transmembrane region" description="Helical" evidence="1">
    <location>
        <begin position="95"/>
        <end position="118"/>
    </location>
</feature>
<accession>A0A368KPN6</accession>
<protein>
    <submittedName>
        <fullName evidence="2">Uncharacterized protein</fullName>
    </submittedName>
</protein>
<sequence length="119" mass="12663">LLLILLLLILLLLILLLLILLLLILLLLILLLLVLLLLILLLLILLLLLLFFLELVDQHLSQLGVGSGVGVVSVGGQGVAIVIQSGVQSLDSRWLILLGKLNCFGVIAVAQVVAGLGIE</sequence>
<gene>
    <name evidence="2" type="ORF">DTL42_13815</name>
</gene>
<reference evidence="2 3" key="1">
    <citation type="submission" date="2018-07" db="EMBL/GenBank/DDBJ databases">
        <title>Comparative genomes isolates from brazilian mangrove.</title>
        <authorList>
            <person name="De Araujo J.E."/>
            <person name="Taketani R.G."/>
            <person name="Silva M.C.P."/>
            <person name="Lourenco M.V."/>
            <person name="Oliveira V.M."/>
            <person name="Andreote F.D."/>
        </authorList>
    </citation>
    <scope>NUCLEOTIDE SEQUENCE [LARGE SCALE GENOMIC DNA]</scope>
    <source>
        <strain evidence="2 3">HEX PRIS-MGV</strain>
    </source>
</reference>
<evidence type="ECO:0000256" key="1">
    <source>
        <dbReference type="SAM" id="Phobius"/>
    </source>
</evidence>
<feature type="transmembrane region" description="Helical" evidence="1">
    <location>
        <begin position="33"/>
        <end position="53"/>
    </location>
</feature>
<organism evidence="2 3">
    <name type="scientific">Bremerella cremea</name>
    <dbReference type="NCBI Taxonomy" id="1031537"/>
    <lineage>
        <taxon>Bacteria</taxon>
        <taxon>Pseudomonadati</taxon>
        <taxon>Planctomycetota</taxon>
        <taxon>Planctomycetia</taxon>
        <taxon>Pirellulales</taxon>
        <taxon>Pirellulaceae</taxon>
        <taxon>Bremerella</taxon>
    </lineage>
</organism>
<evidence type="ECO:0000313" key="3">
    <source>
        <dbReference type="Proteomes" id="UP000253562"/>
    </source>
</evidence>
<feature type="transmembrane region" description="Helical" evidence="1">
    <location>
        <begin position="65"/>
        <end position="83"/>
    </location>
</feature>
<proteinExistence type="predicted"/>
<name>A0A368KPN6_9BACT</name>
<comment type="caution">
    <text evidence="2">The sequence shown here is derived from an EMBL/GenBank/DDBJ whole genome shotgun (WGS) entry which is preliminary data.</text>
</comment>